<dbReference type="GO" id="GO:0016646">
    <property type="term" value="F:oxidoreductase activity, acting on the CH-NH group of donors, NAD or NADP as acceptor"/>
    <property type="evidence" value="ECO:0007669"/>
    <property type="project" value="UniProtKB-ARBA"/>
</dbReference>
<evidence type="ECO:0000259" key="5">
    <source>
        <dbReference type="SMART" id="SM00903"/>
    </source>
</evidence>
<proteinExistence type="inferred from homology"/>
<evidence type="ECO:0000256" key="2">
    <source>
        <dbReference type="ARBA" id="ARBA00022630"/>
    </source>
</evidence>
<keyword evidence="3" id="KW-0288">FMN</keyword>
<dbReference type="AlphaFoldDB" id="A0A9P1JKJ8"/>
<comment type="cofactor">
    <cofactor evidence="1">
        <name>FMN</name>
        <dbReference type="ChEBI" id="CHEBI:58210"/>
    </cofactor>
</comment>
<keyword evidence="7" id="KW-1185">Reference proteome</keyword>
<dbReference type="InterPro" id="IPR012349">
    <property type="entry name" value="Split_barrel_FMN-bd"/>
</dbReference>
<evidence type="ECO:0000313" key="6">
    <source>
        <dbReference type="EMBL" id="CBI44578.1"/>
    </source>
</evidence>
<evidence type="ECO:0000256" key="4">
    <source>
        <dbReference type="ARBA" id="ARBA00038054"/>
    </source>
</evidence>
<dbReference type="SMART" id="SM00903">
    <property type="entry name" value="Flavin_Reduct"/>
    <property type="match status" value="1"/>
</dbReference>
<protein>
    <recommendedName>
        <fullName evidence="5">Flavin reductase like domain-containing protein</fullName>
    </recommendedName>
</protein>
<keyword evidence="2" id="KW-0285">Flavoprotein</keyword>
<sequence>MLCFRIFFRYNQVIRKRKAAEIMHILRADELNAKDTYKLLSGTVVPRPIAFVTTRSSINGAVNAAPFSFYNVVSADPPLLAISVSRADGRQKDTARNALAHREFVVHVSDESIIEDINKTAARLDPDVSELGMTDLSVTDSACISVPGIKEAKVRFECILERHLPFQNDSGETTTDLIIGRVVCFHLNDQVYDADKGYIRTDELQPAARLAGNEYARLGNTYTLVRPT</sequence>
<dbReference type="Proteomes" id="UP000006562">
    <property type="component" value="Chromosome"/>
</dbReference>
<accession>A0A9P1JKJ8</accession>
<evidence type="ECO:0000313" key="7">
    <source>
        <dbReference type="Proteomes" id="UP000006562"/>
    </source>
</evidence>
<dbReference type="KEGG" id="bao:BAMF_3452"/>
<gene>
    <name evidence="6" type="primary">ywrF</name>
    <name evidence="6" type="ordered locus">BAMF_3452</name>
</gene>
<evidence type="ECO:0000256" key="3">
    <source>
        <dbReference type="ARBA" id="ARBA00022643"/>
    </source>
</evidence>
<organism evidence="6 7">
    <name type="scientific">Bacillus amyloliquefaciens (strain ATCC 23350 / DSM 7 / BCRC 11601 / CCUG 28519 / NBRC 15535 / NRRL B-14393 / F)</name>
    <dbReference type="NCBI Taxonomy" id="692420"/>
    <lineage>
        <taxon>Bacteria</taxon>
        <taxon>Bacillati</taxon>
        <taxon>Bacillota</taxon>
        <taxon>Bacilli</taxon>
        <taxon>Bacillales</taxon>
        <taxon>Bacillaceae</taxon>
        <taxon>Bacillus</taxon>
        <taxon>Bacillus amyloliquefaciens group</taxon>
    </lineage>
</organism>
<comment type="similarity">
    <text evidence="4">Belongs to the flavoredoxin family.</text>
</comment>
<reference evidence="7" key="2">
    <citation type="journal article" date="2011" name="J. Biotechnol.">
        <title>Genome sequence of B. amyloliquefaciens type strain DSM7(T) reveals differences to plant-associated B. amyloliquefaciens FZB42.</title>
        <authorList>
            <person name="Ruckert C."/>
            <person name="Blom J."/>
            <person name="Chen X."/>
            <person name="Reva O."/>
            <person name="Borriss R."/>
        </authorList>
    </citation>
    <scope>NUCLEOTIDE SEQUENCE [LARGE SCALE GENOMIC DNA]</scope>
    <source>
        <strain evidence="7">DSM 7</strain>
    </source>
</reference>
<reference evidence="6 7" key="1">
    <citation type="journal article" date="2011" name="Int. J. Syst. Evol. Microbiol.">
        <title>Relationship of Bacillus amyloliquefaciens clades associated with strains DSM 7T and FZB42T: a proposal for Bacillus amyloliquefaciens subsp. amyloliquefaciens subsp. nov. and Bacillus amyloliquefaciens subsp. plantarum subsp. nov. based on complete genome sequence comparisons.</title>
        <authorList>
            <person name="Borriss R."/>
            <person name="Chen X.H."/>
            <person name="Rueckert C."/>
            <person name="Blom J."/>
            <person name="Becker A."/>
            <person name="Baumgarth B."/>
            <person name="Fan B."/>
            <person name="Pukall R."/>
            <person name="Schumann P."/>
            <person name="Sproer C."/>
            <person name="Junge H."/>
            <person name="Vater J."/>
            <person name="Puhler A."/>
            <person name="Klenk H.P."/>
        </authorList>
    </citation>
    <scope>NUCLEOTIDE SEQUENCE [LARGE SCALE GENOMIC DNA]</scope>
    <source>
        <strain evidence="7">DSM 7</strain>
    </source>
</reference>
<dbReference type="Gene3D" id="2.30.110.10">
    <property type="entry name" value="Electron Transport, Fmn-binding Protein, Chain A"/>
    <property type="match status" value="1"/>
</dbReference>
<dbReference type="GO" id="GO:0010181">
    <property type="term" value="F:FMN binding"/>
    <property type="evidence" value="ECO:0007669"/>
    <property type="project" value="InterPro"/>
</dbReference>
<dbReference type="PANTHER" id="PTHR33798:SF5">
    <property type="entry name" value="FLAVIN REDUCTASE LIKE DOMAIN-CONTAINING PROTEIN"/>
    <property type="match status" value="1"/>
</dbReference>
<feature type="domain" description="Flavin reductase like" evidence="5">
    <location>
        <begin position="42"/>
        <end position="200"/>
    </location>
</feature>
<dbReference type="SUPFAM" id="SSF50475">
    <property type="entry name" value="FMN-binding split barrel"/>
    <property type="match status" value="1"/>
</dbReference>
<dbReference type="PANTHER" id="PTHR33798">
    <property type="entry name" value="FLAVOPROTEIN OXYGENASE"/>
    <property type="match status" value="1"/>
</dbReference>
<evidence type="ECO:0000256" key="1">
    <source>
        <dbReference type="ARBA" id="ARBA00001917"/>
    </source>
</evidence>
<dbReference type="InterPro" id="IPR002563">
    <property type="entry name" value="Flavin_Rdtase-like_dom"/>
</dbReference>
<dbReference type="Pfam" id="PF01613">
    <property type="entry name" value="Flavin_Reduct"/>
    <property type="match status" value="1"/>
</dbReference>
<name>A0A9P1JKJ8_BACAS</name>
<dbReference type="EMBL" id="FN597644">
    <property type="protein sequence ID" value="CBI44578.1"/>
    <property type="molecule type" value="Genomic_DNA"/>
</dbReference>